<name>A0A0E9TZ74_ANGAN</name>
<dbReference type="EMBL" id="GBXM01049810">
    <property type="protein sequence ID" value="JAH58767.1"/>
    <property type="molecule type" value="Transcribed_RNA"/>
</dbReference>
<proteinExistence type="predicted"/>
<sequence length="44" mass="5402">MYAHLYCKAAKNRELTRAHFKFEIQECIESKKCLHLKNEMFFNH</sequence>
<dbReference type="AlphaFoldDB" id="A0A0E9TZ74"/>
<accession>A0A0E9TZ74</accession>
<reference evidence="1" key="2">
    <citation type="journal article" date="2015" name="Fish Shellfish Immunol.">
        <title>Early steps in the European eel (Anguilla anguilla)-Vibrio vulnificus interaction in the gills: Role of the RtxA13 toxin.</title>
        <authorList>
            <person name="Callol A."/>
            <person name="Pajuelo D."/>
            <person name="Ebbesson L."/>
            <person name="Teles M."/>
            <person name="MacKenzie S."/>
            <person name="Amaro C."/>
        </authorList>
    </citation>
    <scope>NUCLEOTIDE SEQUENCE</scope>
</reference>
<reference evidence="1" key="1">
    <citation type="submission" date="2014-11" db="EMBL/GenBank/DDBJ databases">
        <authorList>
            <person name="Amaro Gonzalez C."/>
        </authorList>
    </citation>
    <scope>NUCLEOTIDE SEQUENCE</scope>
</reference>
<evidence type="ECO:0000313" key="1">
    <source>
        <dbReference type="EMBL" id="JAH58767.1"/>
    </source>
</evidence>
<organism evidence="1">
    <name type="scientific">Anguilla anguilla</name>
    <name type="common">European freshwater eel</name>
    <name type="synonym">Muraena anguilla</name>
    <dbReference type="NCBI Taxonomy" id="7936"/>
    <lineage>
        <taxon>Eukaryota</taxon>
        <taxon>Metazoa</taxon>
        <taxon>Chordata</taxon>
        <taxon>Craniata</taxon>
        <taxon>Vertebrata</taxon>
        <taxon>Euteleostomi</taxon>
        <taxon>Actinopterygii</taxon>
        <taxon>Neopterygii</taxon>
        <taxon>Teleostei</taxon>
        <taxon>Anguilliformes</taxon>
        <taxon>Anguillidae</taxon>
        <taxon>Anguilla</taxon>
    </lineage>
</organism>
<protein>
    <submittedName>
        <fullName evidence="1">Uncharacterized protein</fullName>
    </submittedName>
</protein>